<dbReference type="InterPro" id="IPR051207">
    <property type="entry name" value="ComplexI_NDUFA9_subunit"/>
</dbReference>
<protein>
    <submittedName>
        <fullName evidence="3">Oxidoreductase</fullName>
    </submittedName>
</protein>
<evidence type="ECO:0000256" key="1">
    <source>
        <dbReference type="SAM" id="Phobius"/>
    </source>
</evidence>
<evidence type="ECO:0000313" key="6">
    <source>
        <dbReference type="Proteomes" id="UP000093336"/>
    </source>
</evidence>
<dbReference type="SUPFAM" id="SSF51735">
    <property type="entry name" value="NAD(P)-binding Rossmann-fold domains"/>
    <property type="match status" value="1"/>
</dbReference>
<organism evidence="3 5">
    <name type="scientific">Legionella jamestowniensis</name>
    <dbReference type="NCBI Taxonomy" id="455"/>
    <lineage>
        <taxon>Bacteria</taxon>
        <taxon>Pseudomonadati</taxon>
        <taxon>Pseudomonadota</taxon>
        <taxon>Gammaproteobacteria</taxon>
        <taxon>Legionellales</taxon>
        <taxon>Legionellaceae</taxon>
        <taxon>Legionella</taxon>
    </lineage>
</organism>
<dbReference type="InterPro" id="IPR025695">
    <property type="entry name" value="DoxX-like"/>
</dbReference>
<dbReference type="GO" id="GO:0044877">
    <property type="term" value="F:protein-containing complex binding"/>
    <property type="evidence" value="ECO:0007669"/>
    <property type="project" value="TreeGrafter"/>
</dbReference>
<feature type="transmembrane region" description="Helical" evidence="1">
    <location>
        <begin position="384"/>
        <end position="406"/>
    </location>
</feature>
<reference evidence="3 5" key="1">
    <citation type="submission" date="2015-11" db="EMBL/GenBank/DDBJ databases">
        <title>Genomic analysis of 38 Legionella species identifies large and diverse effector repertoires.</title>
        <authorList>
            <person name="Burstein D."/>
            <person name="Amaro F."/>
            <person name="Zusman T."/>
            <person name="Lifshitz Z."/>
            <person name="Cohen O."/>
            <person name="Gilbert J.A."/>
            <person name="Pupko T."/>
            <person name="Shuman H.A."/>
            <person name="Segal G."/>
        </authorList>
    </citation>
    <scope>NUCLEOTIDE SEQUENCE [LARGE SCALE GENOMIC DNA]</scope>
    <source>
        <strain evidence="3 5">JA-26-G1-E2</strain>
    </source>
</reference>
<dbReference type="PATRIC" id="fig|455.5.peg.1989"/>
<keyword evidence="1" id="KW-0812">Transmembrane</keyword>
<dbReference type="RefSeq" id="WP_058449789.1">
    <property type="nucleotide sequence ID" value="NZ_CAAAJF010000002.1"/>
</dbReference>
<dbReference type="EMBL" id="LNYG01000013">
    <property type="protein sequence ID" value="KTD07694.1"/>
    <property type="molecule type" value="Genomic_DNA"/>
</dbReference>
<dbReference type="STRING" id="455.Ljam_1889"/>
<evidence type="ECO:0000259" key="2">
    <source>
        <dbReference type="Pfam" id="PF01370"/>
    </source>
</evidence>
<dbReference type="Proteomes" id="UP000093336">
    <property type="component" value="Unassembled WGS sequence"/>
</dbReference>
<reference evidence="4 6" key="2">
    <citation type="submission" date="2016-05" db="EMBL/GenBank/DDBJ databases">
        <authorList>
            <person name="Prochazka B."/>
            <person name="Indra A."/>
            <person name="Hasenberger P."/>
            <person name="Blaschitz M."/>
            <person name="Wagner L."/>
            <person name="Wewalka G."/>
            <person name="Sorschag S."/>
            <person name="Schmid D."/>
            <person name="Ruppitsch W."/>
        </authorList>
    </citation>
    <scope>NUCLEOTIDE SEQUENCE [LARGE SCALE GENOMIC DNA]</scope>
    <source>
        <strain evidence="4 6">974010_12</strain>
    </source>
</reference>
<dbReference type="PANTHER" id="PTHR12126:SF11">
    <property type="entry name" value="NADH DEHYDROGENASE [UBIQUINONE] 1 ALPHA SUBCOMPLEX SUBUNIT 9, MITOCHONDRIAL"/>
    <property type="match status" value="1"/>
</dbReference>
<dbReference type="PANTHER" id="PTHR12126">
    <property type="entry name" value="NADH-UBIQUINONE OXIDOREDUCTASE 39 KDA SUBUNIT-RELATED"/>
    <property type="match status" value="1"/>
</dbReference>
<keyword evidence="1" id="KW-0472">Membrane</keyword>
<feature type="domain" description="NAD-dependent epimerase/dehydratase" evidence="2">
    <location>
        <begin position="3"/>
        <end position="200"/>
    </location>
</feature>
<gene>
    <name evidence="4" type="ORF">A8135_07050</name>
    <name evidence="3" type="ORF">Ljam_1889</name>
</gene>
<dbReference type="OrthoDB" id="9776313at2"/>
<evidence type="ECO:0000313" key="5">
    <source>
        <dbReference type="Proteomes" id="UP000054715"/>
    </source>
</evidence>
<accession>A0A0W0UIH7</accession>
<dbReference type="EMBL" id="LYOZ01000001">
    <property type="protein sequence ID" value="OCH99433.1"/>
    <property type="molecule type" value="Genomic_DNA"/>
</dbReference>
<dbReference type="InterPro" id="IPR001509">
    <property type="entry name" value="Epimerase_deHydtase"/>
</dbReference>
<evidence type="ECO:0000313" key="3">
    <source>
        <dbReference type="EMBL" id="KTD07694.1"/>
    </source>
</evidence>
<keyword evidence="1" id="KW-1133">Transmembrane helix</keyword>
<feature type="transmembrane region" description="Helical" evidence="1">
    <location>
        <begin position="357"/>
        <end position="377"/>
    </location>
</feature>
<dbReference type="Pfam" id="PF13781">
    <property type="entry name" value="DoxX_3"/>
    <property type="match status" value="1"/>
</dbReference>
<dbReference type="AlphaFoldDB" id="A0A0W0UIH7"/>
<sequence length="432" mass="48416">MKIVVLGATGFVGTWVTNALIEAGYEVYCAVRDKEATKQKFPQAKIIYCDFLKTTTVSHWQEQLKDIDILINCVGIFYHHDKKLIWKVHYETPKIVFAAAENAQVKKIIHLSALGIDRYDTVYADSKLATEKFLHSLTIPFVILKPSFIYGPGSRGGISLIRSLAALPGVIPLPEGGTQEFQPIRISDLVQAIKNLIEMDKPGQSTLAAVSAKRVSLKEIIFYLRQWLGLKPAVFIKIPMRLIKLVALLGNYMPYSTVNTAAIAMLAQGNTTTEQEALRFQEATQVIPNNFEEGLHKMPVFEQDRWHAKLIYLRPLLRISLAFMWLMSALTSSFFYSKQASYQLLATIGITAVWQPLFLYGASLMNALLGIGLLLNYKVKFNCLIQIGLISIYTLIISVALPYLWLEPFGPVVKNIPILSSIFILNALSTDN</sequence>
<feature type="transmembrane region" description="Helical" evidence="1">
    <location>
        <begin position="315"/>
        <end position="337"/>
    </location>
</feature>
<evidence type="ECO:0000313" key="4">
    <source>
        <dbReference type="EMBL" id="OCH99433.1"/>
    </source>
</evidence>
<dbReference type="InterPro" id="IPR036291">
    <property type="entry name" value="NAD(P)-bd_dom_sf"/>
</dbReference>
<keyword evidence="6" id="KW-1185">Reference proteome</keyword>
<dbReference type="Pfam" id="PF01370">
    <property type="entry name" value="Epimerase"/>
    <property type="match status" value="1"/>
</dbReference>
<dbReference type="Proteomes" id="UP000054715">
    <property type="component" value="Unassembled WGS sequence"/>
</dbReference>
<name>A0A0W0UIH7_9GAMM</name>
<proteinExistence type="predicted"/>
<dbReference type="Gene3D" id="3.40.50.720">
    <property type="entry name" value="NAD(P)-binding Rossmann-like Domain"/>
    <property type="match status" value="1"/>
</dbReference>
<comment type="caution">
    <text evidence="3">The sequence shown here is derived from an EMBL/GenBank/DDBJ whole genome shotgun (WGS) entry which is preliminary data.</text>
</comment>